<evidence type="ECO:0000259" key="2">
    <source>
        <dbReference type="PROSITE" id="PS50222"/>
    </source>
</evidence>
<dbReference type="InterPro" id="IPR011992">
    <property type="entry name" value="EF-hand-dom_pair"/>
</dbReference>
<organism evidence="3">
    <name type="scientific">Lotharella oceanica</name>
    <dbReference type="NCBI Taxonomy" id="641309"/>
    <lineage>
        <taxon>Eukaryota</taxon>
        <taxon>Sar</taxon>
        <taxon>Rhizaria</taxon>
        <taxon>Cercozoa</taxon>
        <taxon>Chlorarachniophyceae</taxon>
        <taxon>Lotharella</taxon>
    </lineage>
</organism>
<keyword evidence="1" id="KW-0106">Calcium</keyword>
<gene>
    <name evidence="3" type="ORF">LSP00402_LOCUS23004</name>
</gene>
<evidence type="ECO:0000256" key="1">
    <source>
        <dbReference type="ARBA" id="ARBA00022837"/>
    </source>
</evidence>
<reference evidence="3" key="1">
    <citation type="submission" date="2021-01" db="EMBL/GenBank/DDBJ databases">
        <authorList>
            <person name="Corre E."/>
            <person name="Pelletier E."/>
            <person name="Niang G."/>
            <person name="Scheremetjew M."/>
            <person name="Finn R."/>
            <person name="Kale V."/>
            <person name="Holt S."/>
            <person name="Cochrane G."/>
            <person name="Meng A."/>
            <person name="Brown T."/>
            <person name="Cohen L."/>
        </authorList>
    </citation>
    <scope>NUCLEOTIDE SEQUENCE</scope>
    <source>
        <strain evidence="3">CCMP622</strain>
    </source>
</reference>
<dbReference type="PROSITE" id="PS50222">
    <property type="entry name" value="EF_HAND_2"/>
    <property type="match status" value="1"/>
</dbReference>
<accession>A0A7S2U4A7</accession>
<dbReference type="EMBL" id="HBHP01037530">
    <property type="protein sequence ID" value="CAD9778987.1"/>
    <property type="molecule type" value="Transcribed_RNA"/>
</dbReference>
<evidence type="ECO:0000313" key="3">
    <source>
        <dbReference type="EMBL" id="CAD9778987.1"/>
    </source>
</evidence>
<dbReference type="CDD" id="cd00051">
    <property type="entry name" value="EFh"/>
    <property type="match status" value="1"/>
</dbReference>
<name>A0A7S2U4A7_9EUKA</name>
<proteinExistence type="predicted"/>
<dbReference type="PROSITE" id="PS00018">
    <property type="entry name" value="EF_HAND_1"/>
    <property type="match status" value="1"/>
</dbReference>
<dbReference type="InterPro" id="IPR018247">
    <property type="entry name" value="EF_Hand_1_Ca_BS"/>
</dbReference>
<protein>
    <recommendedName>
        <fullName evidence="2">EF-hand domain-containing protein</fullName>
    </recommendedName>
</protein>
<dbReference type="Gene3D" id="1.10.238.10">
    <property type="entry name" value="EF-hand"/>
    <property type="match status" value="1"/>
</dbReference>
<dbReference type="AlphaFoldDB" id="A0A7S2U4A7"/>
<dbReference type="SUPFAM" id="SSF47473">
    <property type="entry name" value="EF-hand"/>
    <property type="match status" value="1"/>
</dbReference>
<dbReference type="Pfam" id="PF13499">
    <property type="entry name" value="EF-hand_7"/>
    <property type="match status" value="1"/>
</dbReference>
<dbReference type="GO" id="GO:0005509">
    <property type="term" value="F:calcium ion binding"/>
    <property type="evidence" value="ECO:0007669"/>
    <property type="project" value="InterPro"/>
</dbReference>
<dbReference type="SMART" id="SM00054">
    <property type="entry name" value="EFh"/>
    <property type="match status" value="2"/>
</dbReference>
<dbReference type="InterPro" id="IPR002048">
    <property type="entry name" value="EF_hand_dom"/>
</dbReference>
<feature type="domain" description="EF-hand" evidence="2">
    <location>
        <begin position="168"/>
        <end position="203"/>
    </location>
</feature>
<sequence>MSEGKGCGITIAQFLEKAKLNNYKEAMEKQCGFAPTDDAVKLIKTSLEGIHEHVKKIGMKKGHAARFLRSWREYRQKLKQVPIYYGCSCDECGMKPMKDVIYIDTDFSKDYGVCTGCYANVSEAKKKNLQKISSVDQLLKWIFTTFDTNSDQKITKKEFLAHPMMEDASEQEWLETTQAFDINNDGLLDFEEFKAMWMTMVMSQPKNS</sequence>